<protein>
    <submittedName>
        <fullName evidence="1">Uncharacterized protein</fullName>
    </submittedName>
</protein>
<proteinExistence type="predicted"/>
<reference evidence="1" key="1">
    <citation type="submission" date="2018-05" db="EMBL/GenBank/DDBJ databases">
        <authorList>
            <person name="Lanie J.A."/>
            <person name="Ng W.-L."/>
            <person name="Kazmierczak K.M."/>
            <person name="Andrzejewski T.M."/>
            <person name="Davidsen T.M."/>
            <person name="Wayne K.J."/>
            <person name="Tettelin H."/>
            <person name="Glass J.I."/>
            <person name="Rusch D."/>
            <person name="Podicherti R."/>
            <person name="Tsui H.-C.T."/>
            <person name="Winkler M.E."/>
        </authorList>
    </citation>
    <scope>NUCLEOTIDE SEQUENCE</scope>
</reference>
<organism evidence="1">
    <name type="scientific">marine metagenome</name>
    <dbReference type="NCBI Taxonomy" id="408172"/>
    <lineage>
        <taxon>unclassified sequences</taxon>
        <taxon>metagenomes</taxon>
        <taxon>ecological metagenomes</taxon>
    </lineage>
</organism>
<gene>
    <name evidence="1" type="ORF">METZ01_LOCUS517439</name>
</gene>
<dbReference type="Gene3D" id="3.30.1780.10">
    <property type="entry name" value="ornithine cyclodeaminase, domain 1"/>
    <property type="match status" value="1"/>
</dbReference>
<feature type="non-terminal residue" evidence="1">
    <location>
        <position position="130"/>
    </location>
</feature>
<accession>A0A383F869</accession>
<name>A0A383F869_9ZZZZ</name>
<dbReference type="SUPFAM" id="SSF51735">
    <property type="entry name" value="NAD(P)-binding Rossmann-fold domains"/>
    <property type="match status" value="1"/>
</dbReference>
<sequence length="130" mass="14389">MTINDITDDQIHELIRLPEAIDACRQAFEGVGRGEISNPARSQRVEVRDGLDYFGLDMPAEWPGHCRSRKIIEEYSDVVAGRLARRDAYLEFEDLQTNRIGPQSGSQAGRQSVRLDAGVITDMRTGAAGA</sequence>
<dbReference type="InterPro" id="IPR023401">
    <property type="entry name" value="ODC_N"/>
</dbReference>
<dbReference type="AlphaFoldDB" id="A0A383F869"/>
<dbReference type="InterPro" id="IPR036291">
    <property type="entry name" value="NAD(P)-bd_dom_sf"/>
</dbReference>
<dbReference type="EMBL" id="UINC01231860">
    <property type="protein sequence ID" value="SVE64585.1"/>
    <property type="molecule type" value="Genomic_DNA"/>
</dbReference>
<evidence type="ECO:0000313" key="1">
    <source>
        <dbReference type="EMBL" id="SVE64585.1"/>
    </source>
</evidence>